<proteinExistence type="predicted"/>
<dbReference type="InterPro" id="IPR011101">
    <property type="entry name" value="DUF5131"/>
</dbReference>
<keyword evidence="3" id="KW-1185">Reference proteome</keyword>
<dbReference type="AlphaFoldDB" id="A0A327YTX2"/>
<reference evidence="2 3" key="1">
    <citation type="submission" date="2018-06" db="EMBL/GenBank/DDBJ databases">
        <title>Genomic Encyclopedia of Archaeal and Bacterial Type Strains, Phase II (KMG-II): from individual species to whole genera.</title>
        <authorList>
            <person name="Goeker M."/>
        </authorList>
    </citation>
    <scope>NUCLEOTIDE SEQUENCE [LARGE SCALE GENOMIC DNA]</scope>
    <source>
        <strain evidence="2 3">DSM 22011</strain>
    </source>
</reference>
<sequence>MAENSGIEWTTHTFNPWIGCTKVSAACDHCYAEAWDKRGLQGGPSRWGPHAARTRTKTWGNPAKWNRQAEGQPDRPRVFVASLADVFDNHRSIDPTWRRDLWALIRQCRNLDFLLLTKRPQNVARFLPDDWCGGYPNVWLGATVESQKEADRLAHLTAIPAVIHFLSMEPLLGPVDLSAHIGGIEWVITGGENGVHYRAADPDWFRGLRDQCAAACVPFLFKQWEGRGQKEIKAKGRELDGVVHDGYPTPRGERGL</sequence>
<dbReference type="Pfam" id="PF07505">
    <property type="entry name" value="DUF5131"/>
    <property type="match status" value="1"/>
</dbReference>
<evidence type="ECO:0000256" key="1">
    <source>
        <dbReference type="SAM" id="MobiDB-lite"/>
    </source>
</evidence>
<dbReference type="OrthoDB" id="9787478at2"/>
<evidence type="ECO:0000313" key="2">
    <source>
        <dbReference type="EMBL" id="RAK24072.1"/>
    </source>
</evidence>
<dbReference type="Proteomes" id="UP000249165">
    <property type="component" value="Unassembled WGS sequence"/>
</dbReference>
<name>A0A327YTX2_9RHOB</name>
<accession>A0A327YTX2</accession>
<comment type="caution">
    <text evidence="2">The sequence shown here is derived from an EMBL/GenBank/DDBJ whole genome shotgun (WGS) entry which is preliminary data.</text>
</comment>
<feature type="region of interest" description="Disordered" evidence="1">
    <location>
        <begin position="42"/>
        <end position="71"/>
    </location>
</feature>
<evidence type="ECO:0000313" key="3">
    <source>
        <dbReference type="Proteomes" id="UP000249165"/>
    </source>
</evidence>
<dbReference type="EMBL" id="QLMG01000001">
    <property type="protein sequence ID" value="RAK24072.1"/>
    <property type="molecule type" value="Genomic_DNA"/>
</dbReference>
<organism evidence="2 3">
    <name type="scientific">Salipiger aestuarii</name>
    <dbReference type="NCBI Taxonomy" id="568098"/>
    <lineage>
        <taxon>Bacteria</taxon>
        <taxon>Pseudomonadati</taxon>
        <taxon>Pseudomonadota</taxon>
        <taxon>Alphaproteobacteria</taxon>
        <taxon>Rhodobacterales</taxon>
        <taxon>Roseobacteraceae</taxon>
        <taxon>Salipiger</taxon>
    </lineage>
</organism>
<protein>
    <submittedName>
        <fullName evidence="2">Protein gp37</fullName>
    </submittedName>
</protein>
<gene>
    <name evidence="2" type="ORF">ATI53_1001179</name>
</gene>
<dbReference type="RefSeq" id="WP_111549487.1">
    <property type="nucleotide sequence ID" value="NZ_LIQE01000003.1"/>
</dbReference>